<dbReference type="EMBL" id="QWKH01000041">
    <property type="protein sequence ID" value="NBI34703.1"/>
    <property type="molecule type" value="Genomic_DNA"/>
</dbReference>
<dbReference type="InterPro" id="IPR022450">
    <property type="entry name" value="TsaD"/>
</dbReference>
<dbReference type="SUPFAM" id="SSF53067">
    <property type="entry name" value="Actin-like ATPase domain"/>
    <property type="match status" value="3"/>
</dbReference>
<evidence type="ECO:0000256" key="6">
    <source>
        <dbReference type="ARBA" id="ARBA00023315"/>
    </source>
</evidence>
<dbReference type="InterPro" id="IPR017860">
    <property type="entry name" value="Peptidase_M22_CS"/>
</dbReference>
<comment type="caution">
    <text evidence="8">Lacks conserved residue(s) required for the propagation of feature annotation.</text>
</comment>
<organism evidence="11">
    <name type="scientific">Muribaculaceae bacterium Z82</name>
    <dbReference type="NCBI Taxonomy" id="2304548"/>
    <lineage>
        <taxon>Bacteria</taxon>
        <taxon>Pseudomonadati</taxon>
        <taxon>Bacteroidota</taxon>
        <taxon>Bacteroidia</taxon>
        <taxon>Bacteroidales</taxon>
        <taxon>Muribaculaceae</taxon>
    </lineage>
</organism>
<dbReference type="GO" id="GO:0061711">
    <property type="term" value="F:tRNA N(6)-L-threonylcarbamoyladenine synthase activity"/>
    <property type="evidence" value="ECO:0007669"/>
    <property type="project" value="UniProtKB-EC"/>
</dbReference>
<dbReference type="Gene3D" id="3.40.630.30">
    <property type="match status" value="1"/>
</dbReference>
<evidence type="ECO:0000256" key="9">
    <source>
        <dbReference type="SAM" id="MobiDB-lite"/>
    </source>
</evidence>
<comment type="subcellular location">
    <subcellularLocation>
        <location evidence="8">Cytoplasm</location>
    </subcellularLocation>
</comment>
<comment type="function">
    <text evidence="8">Required for the formation of a threonylcarbamoyl group on adenosine at position 37 (t(6)A37) in tRNAs that read codons beginning with adenine. Is involved in the transfer of the threonylcarbamoyl moiety of threonylcarbamoyl-AMP (TC-AMP) to the N6 group of A37, together with TsaE and TsaB. TsaD likely plays a direct catalytic role in this reaction.</text>
</comment>
<dbReference type="HAMAP" id="MF_01445">
    <property type="entry name" value="TsaD"/>
    <property type="match status" value="1"/>
</dbReference>
<feature type="region of interest" description="Disordered" evidence="9">
    <location>
        <begin position="312"/>
        <end position="331"/>
    </location>
</feature>
<protein>
    <recommendedName>
        <fullName evidence="8">tRNA N6-adenosine threonylcarbamoyltransferase</fullName>
        <ecNumber evidence="8">2.3.1.234</ecNumber>
    </recommendedName>
    <alternativeName>
        <fullName evidence="8">N6-L-threonylcarbamoyladenine synthase</fullName>
        <shortName evidence="8">t(6)A synthase</shortName>
    </alternativeName>
    <alternativeName>
        <fullName evidence="8">t(6)A37 threonylcarbamoyladenosine biosynthesis protein TsaD</fullName>
    </alternativeName>
    <alternativeName>
        <fullName evidence="8">tRNA threonylcarbamoyladenosine biosynthesis protein TsaD</fullName>
    </alternativeName>
</protein>
<dbReference type="PROSITE" id="PS51186">
    <property type="entry name" value="GNAT"/>
    <property type="match status" value="1"/>
</dbReference>
<feature type="binding site" evidence="8">
    <location>
        <position position="754"/>
    </location>
    <ligand>
        <name>substrate</name>
    </ligand>
</feature>
<feature type="binding site" evidence="8">
    <location>
        <begin position="708"/>
        <end position="712"/>
    </location>
    <ligand>
        <name>substrate</name>
    </ligand>
</feature>
<keyword evidence="2 8" id="KW-0808">Transferase</keyword>
<feature type="region of interest" description="Disordered" evidence="9">
    <location>
        <begin position="1"/>
        <end position="20"/>
    </location>
</feature>
<evidence type="ECO:0000256" key="3">
    <source>
        <dbReference type="ARBA" id="ARBA00022694"/>
    </source>
</evidence>
<keyword evidence="3 8" id="KW-0819">tRNA processing</keyword>
<dbReference type="GO" id="GO:0005506">
    <property type="term" value="F:iron ion binding"/>
    <property type="evidence" value="ECO:0007669"/>
    <property type="project" value="UniProtKB-UniRule"/>
</dbReference>
<dbReference type="InterPro" id="IPR022496">
    <property type="entry name" value="T6A_TsaB"/>
</dbReference>
<comment type="cofactor">
    <cofactor evidence="8">
        <name>Fe(2+)</name>
        <dbReference type="ChEBI" id="CHEBI:29033"/>
    </cofactor>
    <text evidence="8">Binds 1 Fe(2+) ion per subunit.</text>
</comment>
<dbReference type="FunFam" id="3.30.420.40:FF:000040">
    <property type="entry name" value="tRNA N6-adenosine threonylcarbamoyltransferase"/>
    <property type="match status" value="1"/>
</dbReference>
<feature type="binding site" evidence="8">
    <location>
        <position position="848"/>
    </location>
    <ligand>
        <name>substrate</name>
    </ligand>
</feature>
<proteinExistence type="inferred from homology"/>
<keyword evidence="6 8" id="KW-0012">Acyltransferase</keyword>
<dbReference type="InterPro" id="IPR016181">
    <property type="entry name" value="Acyl_CoA_acyltransferase"/>
</dbReference>
<dbReference type="EC" id="2.3.1.234" evidence="8"/>
<evidence type="ECO:0000256" key="5">
    <source>
        <dbReference type="ARBA" id="ARBA00023004"/>
    </source>
</evidence>
<comment type="catalytic activity">
    <reaction evidence="7 8">
        <text>L-threonylcarbamoyladenylate + adenosine(37) in tRNA = N(6)-L-threonylcarbamoyladenosine(37) in tRNA + AMP + H(+)</text>
        <dbReference type="Rhea" id="RHEA:37059"/>
        <dbReference type="Rhea" id="RHEA-COMP:10162"/>
        <dbReference type="Rhea" id="RHEA-COMP:10163"/>
        <dbReference type="ChEBI" id="CHEBI:15378"/>
        <dbReference type="ChEBI" id="CHEBI:73682"/>
        <dbReference type="ChEBI" id="CHEBI:74411"/>
        <dbReference type="ChEBI" id="CHEBI:74418"/>
        <dbReference type="ChEBI" id="CHEBI:456215"/>
        <dbReference type="EC" id="2.3.1.234"/>
    </reaction>
</comment>
<dbReference type="CDD" id="cd24133">
    <property type="entry name" value="ASKHA_NBD_TsaD_bac"/>
    <property type="match status" value="1"/>
</dbReference>
<dbReference type="Pfam" id="PF00583">
    <property type="entry name" value="Acetyltransf_1"/>
    <property type="match status" value="1"/>
</dbReference>
<evidence type="ECO:0000256" key="7">
    <source>
        <dbReference type="ARBA" id="ARBA00048117"/>
    </source>
</evidence>
<evidence type="ECO:0000256" key="4">
    <source>
        <dbReference type="ARBA" id="ARBA00022723"/>
    </source>
</evidence>
<dbReference type="PROSITE" id="PS01016">
    <property type="entry name" value="GLYCOPROTEASE"/>
    <property type="match status" value="1"/>
</dbReference>
<dbReference type="NCBIfam" id="TIGR03723">
    <property type="entry name" value="T6A_TsaD_YgjD"/>
    <property type="match status" value="1"/>
</dbReference>
<dbReference type="InterPro" id="IPR000905">
    <property type="entry name" value="Gcp-like_dom"/>
</dbReference>
<gene>
    <name evidence="8 11" type="primary">tsaD</name>
    <name evidence="11" type="ORF">D1639_06605</name>
</gene>
<dbReference type="Pfam" id="PF00814">
    <property type="entry name" value="TsaD"/>
    <property type="match status" value="2"/>
</dbReference>
<dbReference type="CDD" id="cd04301">
    <property type="entry name" value="NAT_SF"/>
    <property type="match status" value="1"/>
</dbReference>
<dbReference type="GO" id="GO:0002949">
    <property type="term" value="P:tRNA threonylcarbamoyladenosine modification"/>
    <property type="evidence" value="ECO:0007669"/>
    <property type="project" value="UniProtKB-UniRule"/>
</dbReference>
<feature type="binding site" evidence="8">
    <location>
        <position position="689"/>
    </location>
    <ligand>
        <name>Fe cation</name>
        <dbReference type="ChEBI" id="CHEBI:24875"/>
    </ligand>
</feature>
<evidence type="ECO:0000256" key="1">
    <source>
        <dbReference type="ARBA" id="ARBA00022490"/>
    </source>
</evidence>
<evidence type="ECO:0000313" key="11">
    <source>
        <dbReference type="EMBL" id="NBI34703.1"/>
    </source>
</evidence>
<dbReference type="PANTHER" id="PTHR11735:SF6">
    <property type="entry name" value="TRNA N6-ADENOSINE THREONYLCARBAMOYLTRANSFERASE, MITOCHONDRIAL"/>
    <property type="match status" value="1"/>
</dbReference>
<accession>A0A7C9NB80</accession>
<dbReference type="NCBIfam" id="TIGR03725">
    <property type="entry name" value="T6A_YeaZ"/>
    <property type="match status" value="1"/>
</dbReference>
<dbReference type="PRINTS" id="PR00789">
    <property type="entry name" value="OSIALOPTASE"/>
</dbReference>
<dbReference type="SUPFAM" id="SSF55729">
    <property type="entry name" value="Acyl-CoA N-acyltransferases (Nat)"/>
    <property type="match status" value="1"/>
</dbReference>
<evidence type="ECO:0000256" key="2">
    <source>
        <dbReference type="ARBA" id="ARBA00022679"/>
    </source>
</evidence>
<dbReference type="AlphaFoldDB" id="A0A7C9NB80"/>
<evidence type="ECO:0000259" key="10">
    <source>
        <dbReference type="PROSITE" id="PS51186"/>
    </source>
</evidence>
<keyword evidence="4 8" id="KW-0479">Metal-binding</keyword>
<reference evidence="11" key="1">
    <citation type="submission" date="2018-08" db="EMBL/GenBank/DDBJ databases">
        <title>Murine metabolic-syndrome-specific gut microbial biobank.</title>
        <authorList>
            <person name="Liu C."/>
        </authorList>
    </citation>
    <scope>NUCLEOTIDE SEQUENCE [LARGE SCALE GENOMIC DNA]</scope>
    <source>
        <strain evidence="11">Z82</strain>
    </source>
</reference>
<dbReference type="InterPro" id="IPR043129">
    <property type="entry name" value="ATPase_NBD"/>
</dbReference>
<feature type="binding site" evidence="8">
    <location>
        <position position="876"/>
    </location>
    <ligand>
        <name>Fe cation</name>
        <dbReference type="ChEBI" id="CHEBI:24875"/>
    </ligand>
</feature>
<dbReference type="Gene3D" id="3.30.420.40">
    <property type="match status" value="4"/>
</dbReference>
<keyword evidence="1 8" id="KW-0963">Cytoplasm</keyword>
<keyword evidence="5 8" id="KW-0408">Iron</keyword>
<feature type="domain" description="N-acetyltransferase" evidence="10">
    <location>
        <begin position="380"/>
        <end position="526"/>
    </location>
</feature>
<comment type="caution">
    <text evidence="11">The sequence shown here is derived from an EMBL/GenBank/DDBJ whole genome shotgun (WGS) entry which is preliminary data.</text>
</comment>
<comment type="similarity">
    <text evidence="8">Belongs to the KAE1 / TsaD family.</text>
</comment>
<name>A0A7C9NB80_9BACT</name>
<dbReference type="PANTHER" id="PTHR11735">
    <property type="entry name" value="TRNA N6-ADENOSINE THREONYLCARBAMOYLTRANSFERASE"/>
    <property type="match status" value="1"/>
</dbReference>
<dbReference type="GO" id="GO:0005829">
    <property type="term" value="C:cytosol"/>
    <property type="evidence" value="ECO:0007669"/>
    <property type="project" value="TreeGrafter"/>
</dbReference>
<dbReference type="InterPro" id="IPR000182">
    <property type="entry name" value="GNAT_dom"/>
</dbReference>
<dbReference type="InterPro" id="IPR017861">
    <property type="entry name" value="KAE1/TsaD"/>
</dbReference>
<feature type="binding site" evidence="8">
    <location>
        <position position="685"/>
    </location>
    <ligand>
        <name>Fe cation</name>
        <dbReference type="ChEBI" id="CHEBI:24875"/>
    </ligand>
</feature>
<feature type="binding site" evidence="8">
    <location>
        <position position="741"/>
    </location>
    <ligand>
        <name>substrate</name>
    </ligand>
</feature>
<evidence type="ECO:0000256" key="8">
    <source>
        <dbReference type="HAMAP-Rule" id="MF_01445"/>
    </source>
</evidence>
<sequence>MTDNASLTNDAPVRGGESDGCAAQAGGPSYVLAFDTANEVIAIGLGRLVPEALEVAAVASRQIVAHRQSNTQLLPAVDELLAQQGVAREQIACVCVGRGPGSFTGVRIAMATAKGIASALEVGLVGVSTLEAVAWGAWDAGVRGALAVVADAMRKEVYPVRFRLGDDGVARLEADRVVKADLAAQELRGDEGTDDLGPAPLPTVDSALVREGVAGVAVGEETSAAGEGRLLLAGDGLVKYRELFEPCGEVLPEALWTPTGEGLLMALQAAWRCGDADPLDAARHNPAFALPVYTRLSDAEENERIRLAKNDPKNLTSGVQPVDEAGLRRDQRTTMNDTAILNARADEAGIVYKPLDAAHACDVAAMEAQVMGSDAWSEALVADELPRADRSWWAAYAAEGSDGSASGGRAQASQAVDGVRKSASRAEGDGLRLVGYAGGLVVDGQVQILKVGVDPAWRRRGIAGELLGRVAEDARALGASRCSLEVRRSNEGAQALYRALGMESLGVRPHYYSDREDAVIMKGPLPAASRDVAGMRLQVDAARSSSAAFAGAGAPDEVDGPSPAAEHPLILAIESSCDETAASIVDGAGALVSDVVASQIDFHARFGGVVPEIASRKHIEAICGVCDECLDVAARNLGASRLRWRDLDAVAVTYAPGLVGALVVGVAFAKGAAWALDVPFIGVNHLEGHLYANKIGFPDFQPPAVVSLVSGGNTMLVSMEDWGRYRVLGATIDDAVGEAFDKVAKALGLGYPGGPVISRMAAQGNPDAIAFPRALMHSHDLRFSLSGLKTAVVTYINNERAAGQPLSVPDICASFQQAVVDVQVKKAADALRQTGARTFCLGGGVAANPVLRAAYEAMCAKMGVRLVMPPLSACGDNAGMIALVALDRFRDGKFFALDADAFAHANLEEPY</sequence>
<dbReference type="NCBIfam" id="TIGR00329">
    <property type="entry name" value="gcp_kae1"/>
    <property type="match status" value="1"/>
</dbReference>